<accession>A0AAD8YCB9</accession>
<dbReference type="AlphaFoldDB" id="A0AAD8YCB9"/>
<dbReference type="InterPro" id="IPR008928">
    <property type="entry name" value="6-hairpin_glycosidase_sf"/>
</dbReference>
<comment type="caution">
    <text evidence="3">The sequence shown here is derived from an EMBL/GenBank/DDBJ whole genome shotgun (WGS) entry which is preliminary data.</text>
</comment>
<keyword evidence="1" id="KW-0472">Membrane</keyword>
<name>A0AAD8YCB9_9STRA</name>
<dbReference type="EMBL" id="JATAAI010000010">
    <property type="protein sequence ID" value="KAK1742954.1"/>
    <property type="molecule type" value="Genomic_DNA"/>
</dbReference>
<dbReference type="Pfam" id="PF22422">
    <property type="entry name" value="MGH1-like_GH"/>
    <property type="match status" value="1"/>
</dbReference>
<evidence type="ECO:0000256" key="1">
    <source>
        <dbReference type="SAM" id="Phobius"/>
    </source>
</evidence>
<dbReference type="Proteomes" id="UP001224775">
    <property type="component" value="Unassembled WGS sequence"/>
</dbReference>
<dbReference type="InterPro" id="IPR012341">
    <property type="entry name" value="6hp_glycosidase-like_sf"/>
</dbReference>
<dbReference type="GO" id="GO:0005975">
    <property type="term" value="P:carbohydrate metabolic process"/>
    <property type="evidence" value="ECO:0007669"/>
    <property type="project" value="InterPro"/>
</dbReference>
<keyword evidence="4" id="KW-1185">Reference proteome</keyword>
<dbReference type="Gene3D" id="1.50.10.10">
    <property type="match status" value="1"/>
</dbReference>
<reference evidence="3" key="1">
    <citation type="submission" date="2023-06" db="EMBL/GenBank/DDBJ databases">
        <title>Survivors Of The Sea: Transcriptome response of Skeletonema marinoi to long-term dormancy.</title>
        <authorList>
            <person name="Pinder M.I.M."/>
            <person name="Kourtchenko O."/>
            <person name="Robertson E.K."/>
            <person name="Larsson T."/>
            <person name="Maumus F."/>
            <person name="Osuna-Cruz C.M."/>
            <person name="Vancaester E."/>
            <person name="Stenow R."/>
            <person name="Vandepoele K."/>
            <person name="Ploug H."/>
            <person name="Bruchert V."/>
            <person name="Godhe A."/>
            <person name="Topel M."/>
        </authorList>
    </citation>
    <scope>NUCLEOTIDE SEQUENCE</scope>
    <source>
        <strain evidence="3">R05AC</strain>
    </source>
</reference>
<sequence>MMRMTSLLQDNNSMTNASITGTPLKSKARSILASSIHSIPSTTSSSSSIYYYPKAYNSTEINGVVDSTTLLLAARTLSKLGRSDLSWEFLRTLFRAQSSNGFLPKLVYLNHTNNDKQEFEGAAWKDFIGIYPGPKLFGDTASEEDAIQQSLDAETKVWSSNTIMATPHHATSILEIFYLSNLTSEDVDNLSIFYSKLQKWHTFMHQQVISNCSDGRDANYTFPCIVVRHPLETEIDMASPLWESALMNVTKIVKEKKWNSGISIPKEVKDSFDYPGDDIYNSYLYLLQCLNNEGNNNATSQSNTNYTNHDVFYSRCPFGMLDVGFSAALAKADTDMLMIGQILSDKNHLTRPTMDEMASTKTRSNRSLDMLNALWYDEKQSFFNRLVTLTETDYGWYSSNTSTSLEASIAYNFFSMIDPMLNSSLVAKMSMQLLQRSGKLSFNCGDYPLWSVGGCKGSSPIIPLVNYRVSTGLIRNGELGLGDYTSNGLLNLICGLPNSDESNLKNCSKNLYFANAFNATSGLPMGNNIMQSSLTAAVVLDILVPDKEFVYESEPPISSSSVIFLIAAELVVAFAVGVVCLVLSLNLMRRANADEEGDEFVQLVNEQQPLYEEPEDDEDAAANTSGIGAWSLELISSMSPMKWFSRGSANNS</sequence>
<keyword evidence="1" id="KW-1133">Transmembrane helix</keyword>
<evidence type="ECO:0000313" key="3">
    <source>
        <dbReference type="EMBL" id="KAK1742954.1"/>
    </source>
</evidence>
<evidence type="ECO:0000313" key="4">
    <source>
        <dbReference type="Proteomes" id="UP001224775"/>
    </source>
</evidence>
<protein>
    <recommendedName>
        <fullName evidence="2">Mannosylglycerate hydrolase MGH1-like glycoside hydrolase domain-containing protein</fullName>
    </recommendedName>
</protein>
<gene>
    <name evidence="3" type="ORF">QTG54_006551</name>
</gene>
<keyword evidence="1" id="KW-0812">Transmembrane</keyword>
<evidence type="ECO:0000259" key="2">
    <source>
        <dbReference type="Pfam" id="PF22422"/>
    </source>
</evidence>
<organism evidence="3 4">
    <name type="scientific">Skeletonema marinoi</name>
    <dbReference type="NCBI Taxonomy" id="267567"/>
    <lineage>
        <taxon>Eukaryota</taxon>
        <taxon>Sar</taxon>
        <taxon>Stramenopiles</taxon>
        <taxon>Ochrophyta</taxon>
        <taxon>Bacillariophyta</taxon>
        <taxon>Coscinodiscophyceae</taxon>
        <taxon>Thalassiosirophycidae</taxon>
        <taxon>Thalassiosirales</taxon>
        <taxon>Skeletonemataceae</taxon>
        <taxon>Skeletonema</taxon>
        <taxon>Skeletonema marinoi-dohrnii complex</taxon>
    </lineage>
</organism>
<feature type="transmembrane region" description="Helical" evidence="1">
    <location>
        <begin position="562"/>
        <end position="583"/>
    </location>
</feature>
<feature type="domain" description="Mannosylglycerate hydrolase MGH1-like glycoside hydrolase" evidence="2">
    <location>
        <begin position="74"/>
        <end position="386"/>
    </location>
</feature>
<dbReference type="SUPFAM" id="SSF48208">
    <property type="entry name" value="Six-hairpin glycosidases"/>
    <property type="match status" value="1"/>
</dbReference>
<proteinExistence type="predicted"/>
<dbReference type="InterPro" id="IPR054491">
    <property type="entry name" value="MGH1-like_GH"/>
</dbReference>